<keyword evidence="2" id="KW-1185">Reference proteome</keyword>
<evidence type="ECO:0000313" key="2">
    <source>
        <dbReference type="Proteomes" id="UP000005237"/>
    </source>
</evidence>
<dbReference type="Proteomes" id="UP000005237">
    <property type="component" value="Unassembled WGS sequence"/>
</dbReference>
<name>A0A8R1HLU4_CAEJA</name>
<accession>A0A8R1HLU4</accession>
<dbReference type="EnsemblMetazoa" id="CJA05504c.1">
    <property type="protein sequence ID" value="CJA05504c.1"/>
    <property type="gene ID" value="WBGene00124708"/>
</dbReference>
<proteinExistence type="predicted"/>
<sequence>MMQFAKIVTQASSWRLRRLIGLAKKRIVTLFEEQLVSREDLNSAKDVEEVLEVLADEYDRLYSQVNTLEQYDRKWSKIIKKNPEEDDVKREYEIRRLEKSNRMDRHGSFP</sequence>
<reference evidence="2" key="1">
    <citation type="submission" date="2010-08" db="EMBL/GenBank/DDBJ databases">
        <authorList>
            <consortium name="Caenorhabditis japonica Sequencing Consortium"/>
            <person name="Wilson R.K."/>
        </authorList>
    </citation>
    <scope>NUCLEOTIDE SEQUENCE [LARGE SCALE GENOMIC DNA]</scope>
    <source>
        <strain evidence="2">DF5081</strain>
    </source>
</reference>
<evidence type="ECO:0000313" key="1">
    <source>
        <dbReference type="EnsemblMetazoa" id="CJA05504c.1"/>
    </source>
</evidence>
<organism evidence="1 2">
    <name type="scientific">Caenorhabditis japonica</name>
    <dbReference type="NCBI Taxonomy" id="281687"/>
    <lineage>
        <taxon>Eukaryota</taxon>
        <taxon>Metazoa</taxon>
        <taxon>Ecdysozoa</taxon>
        <taxon>Nematoda</taxon>
        <taxon>Chromadorea</taxon>
        <taxon>Rhabditida</taxon>
        <taxon>Rhabditina</taxon>
        <taxon>Rhabditomorpha</taxon>
        <taxon>Rhabditoidea</taxon>
        <taxon>Rhabditidae</taxon>
        <taxon>Peloderinae</taxon>
        <taxon>Caenorhabditis</taxon>
    </lineage>
</organism>
<dbReference type="AlphaFoldDB" id="A0A8R1HLU4"/>
<protein>
    <submittedName>
        <fullName evidence="1">Uncharacterized protein</fullName>
    </submittedName>
</protein>
<reference evidence="1" key="2">
    <citation type="submission" date="2022-06" db="UniProtKB">
        <authorList>
            <consortium name="EnsemblMetazoa"/>
        </authorList>
    </citation>
    <scope>IDENTIFICATION</scope>
    <source>
        <strain evidence="1">DF5081</strain>
    </source>
</reference>